<dbReference type="STRING" id="1314674.A0A0D7BD70"/>
<dbReference type="Proteomes" id="UP000054007">
    <property type="component" value="Unassembled WGS sequence"/>
</dbReference>
<sequence length="420" mass="48197">MPPIDILPDDVLGSIFAYLVPSNATSTIDRRVAPWVLTYVCSRWRAAAIAHRALWATIHMDFGDVRNPLLRQRVHLLLKRSGSHPLRIRVHQDLKIKEVVNMLAAEAYRWRDVVLLDIYTCDRVSRLRVDFPALESLVLAGDKAKSSGKMVPTFRQAAAPRLVHYKDFNLEGEPRSTRHKLPFRQLKSYESCNLVPLRSLASVEKMTLRAVDGLEYLPRISRIRPSFGSLTNLTIMDMHRTPLCSIFFSLFQTPNLRRLRLYFVEGQTAVLPTFGLRNLMPPTMLHVLELDCHGGYRDRCPEISREDARKFLDSIPTVEELHVFDTSRGPSSVLMALQSHEAKESEWTQILPNLRTLRLKESEVAFSTAFDDLERLLLLRTSIDTLELVVRRGKPPKKTLETWKKQLPMVRIVFIGGQNE</sequence>
<protein>
    <submittedName>
        <fullName evidence="1">Uncharacterized protein</fullName>
    </submittedName>
</protein>
<dbReference type="InterPro" id="IPR032675">
    <property type="entry name" value="LRR_dom_sf"/>
</dbReference>
<proteinExistence type="predicted"/>
<name>A0A0D7BD70_9AGAR</name>
<dbReference type="AlphaFoldDB" id="A0A0D7BD70"/>
<accession>A0A0D7BD70</accession>
<dbReference type="InterPro" id="IPR036047">
    <property type="entry name" value="F-box-like_dom_sf"/>
</dbReference>
<dbReference type="Gene3D" id="1.20.1280.50">
    <property type="match status" value="1"/>
</dbReference>
<evidence type="ECO:0000313" key="1">
    <source>
        <dbReference type="EMBL" id="KIY68114.1"/>
    </source>
</evidence>
<dbReference type="Gene3D" id="3.80.10.10">
    <property type="entry name" value="Ribonuclease Inhibitor"/>
    <property type="match status" value="1"/>
</dbReference>
<dbReference type="EMBL" id="KN880509">
    <property type="protein sequence ID" value="KIY68114.1"/>
    <property type="molecule type" value="Genomic_DNA"/>
</dbReference>
<dbReference type="SUPFAM" id="SSF52047">
    <property type="entry name" value="RNI-like"/>
    <property type="match status" value="1"/>
</dbReference>
<organism evidence="1 2">
    <name type="scientific">Cylindrobasidium torrendii FP15055 ss-10</name>
    <dbReference type="NCBI Taxonomy" id="1314674"/>
    <lineage>
        <taxon>Eukaryota</taxon>
        <taxon>Fungi</taxon>
        <taxon>Dikarya</taxon>
        <taxon>Basidiomycota</taxon>
        <taxon>Agaricomycotina</taxon>
        <taxon>Agaricomycetes</taxon>
        <taxon>Agaricomycetidae</taxon>
        <taxon>Agaricales</taxon>
        <taxon>Marasmiineae</taxon>
        <taxon>Physalacriaceae</taxon>
        <taxon>Cylindrobasidium</taxon>
    </lineage>
</organism>
<gene>
    <name evidence="1" type="ORF">CYLTODRAFT_421874</name>
</gene>
<keyword evidence="2" id="KW-1185">Reference proteome</keyword>
<dbReference type="SUPFAM" id="SSF81383">
    <property type="entry name" value="F-box domain"/>
    <property type="match status" value="1"/>
</dbReference>
<reference evidence="1 2" key="1">
    <citation type="journal article" date="2015" name="Fungal Genet. Biol.">
        <title>Evolution of novel wood decay mechanisms in Agaricales revealed by the genome sequences of Fistulina hepatica and Cylindrobasidium torrendii.</title>
        <authorList>
            <person name="Floudas D."/>
            <person name="Held B.W."/>
            <person name="Riley R."/>
            <person name="Nagy L.G."/>
            <person name="Koehler G."/>
            <person name="Ransdell A.S."/>
            <person name="Younus H."/>
            <person name="Chow J."/>
            <person name="Chiniquy J."/>
            <person name="Lipzen A."/>
            <person name="Tritt A."/>
            <person name="Sun H."/>
            <person name="Haridas S."/>
            <person name="LaButti K."/>
            <person name="Ohm R.A."/>
            <person name="Kues U."/>
            <person name="Blanchette R.A."/>
            <person name="Grigoriev I.V."/>
            <person name="Minto R.E."/>
            <person name="Hibbett D.S."/>
        </authorList>
    </citation>
    <scope>NUCLEOTIDE SEQUENCE [LARGE SCALE GENOMIC DNA]</scope>
    <source>
        <strain evidence="1 2">FP15055 ss-10</strain>
    </source>
</reference>
<evidence type="ECO:0000313" key="2">
    <source>
        <dbReference type="Proteomes" id="UP000054007"/>
    </source>
</evidence>